<evidence type="ECO:0000256" key="5">
    <source>
        <dbReference type="ARBA" id="ARBA00022741"/>
    </source>
</evidence>
<keyword evidence="8 9" id="KW-0472">Membrane</keyword>
<dbReference type="Proteomes" id="UP000287352">
    <property type="component" value="Unassembled WGS sequence"/>
</dbReference>
<dbReference type="SUPFAM" id="SSF90123">
    <property type="entry name" value="ABC transporter transmembrane region"/>
    <property type="match status" value="1"/>
</dbReference>
<evidence type="ECO:0000256" key="7">
    <source>
        <dbReference type="ARBA" id="ARBA00022989"/>
    </source>
</evidence>
<dbReference type="GO" id="GO:0004386">
    <property type="term" value="F:helicase activity"/>
    <property type="evidence" value="ECO:0007669"/>
    <property type="project" value="UniProtKB-KW"/>
</dbReference>
<dbReference type="PROSITE" id="PS50929">
    <property type="entry name" value="ABC_TM1F"/>
    <property type="match status" value="1"/>
</dbReference>
<feature type="transmembrane region" description="Helical" evidence="9">
    <location>
        <begin position="20"/>
        <end position="39"/>
    </location>
</feature>
<evidence type="ECO:0000256" key="3">
    <source>
        <dbReference type="ARBA" id="ARBA00022475"/>
    </source>
</evidence>
<evidence type="ECO:0000313" key="12">
    <source>
        <dbReference type="EMBL" id="GCE14829.1"/>
    </source>
</evidence>
<keyword evidence="3" id="KW-1003">Cell membrane</keyword>
<keyword evidence="5" id="KW-0547">Nucleotide-binding</keyword>
<dbReference type="OrthoDB" id="9762778at2"/>
<feature type="domain" description="ABC transmembrane type-1" evidence="11">
    <location>
        <begin position="24"/>
        <end position="306"/>
    </location>
</feature>
<reference evidence="13" key="1">
    <citation type="submission" date="2018-12" db="EMBL/GenBank/DDBJ databases">
        <title>Tengunoibacter tsumagoiensis gen. nov., sp. nov., Dictyobacter kobayashii sp. nov., D. alpinus sp. nov., and D. joshuensis sp. nov. and description of Dictyobacteraceae fam. nov. within the order Ktedonobacterales isolated from Tengu-no-mugimeshi.</title>
        <authorList>
            <person name="Wang C.M."/>
            <person name="Zheng Y."/>
            <person name="Sakai Y."/>
            <person name="Toyoda A."/>
            <person name="Minakuchi Y."/>
            <person name="Abe K."/>
            <person name="Yokota A."/>
            <person name="Yabe S."/>
        </authorList>
    </citation>
    <scope>NUCLEOTIDE SEQUENCE [LARGE SCALE GENOMIC DNA]</scope>
    <source>
        <strain evidence="13">Uno3</strain>
    </source>
</reference>
<gene>
    <name evidence="12" type="ORF">KTT_46880</name>
</gene>
<dbReference type="Pfam" id="PF00005">
    <property type="entry name" value="ABC_tran"/>
    <property type="match status" value="1"/>
</dbReference>
<keyword evidence="7 9" id="KW-1133">Transmembrane helix</keyword>
<dbReference type="InterPro" id="IPR036640">
    <property type="entry name" value="ABC1_TM_sf"/>
</dbReference>
<dbReference type="GO" id="GO:0005524">
    <property type="term" value="F:ATP binding"/>
    <property type="evidence" value="ECO:0007669"/>
    <property type="project" value="UniProtKB-KW"/>
</dbReference>
<name>A0A402A6W0_9CHLR</name>
<dbReference type="RefSeq" id="WP_126582362.1">
    <property type="nucleotide sequence ID" value="NZ_BIFR01000002.1"/>
</dbReference>
<dbReference type="InterPro" id="IPR011527">
    <property type="entry name" value="ABC1_TM_dom"/>
</dbReference>
<dbReference type="PROSITE" id="PS00211">
    <property type="entry name" value="ABC_TRANSPORTER_1"/>
    <property type="match status" value="1"/>
</dbReference>
<dbReference type="InterPro" id="IPR003439">
    <property type="entry name" value="ABC_transporter-like_ATP-bd"/>
</dbReference>
<comment type="subcellular location">
    <subcellularLocation>
        <location evidence="1">Cell membrane</location>
        <topology evidence="1">Multi-pass membrane protein</topology>
    </subcellularLocation>
</comment>
<dbReference type="GO" id="GO:0005886">
    <property type="term" value="C:plasma membrane"/>
    <property type="evidence" value="ECO:0007669"/>
    <property type="project" value="UniProtKB-SubCell"/>
</dbReference>
<dbReference type="InterPro" id="IPR003593">
    <property type="entry name" value="AAA+_ATPase"/>
</dbReference>
<evidence type="ECO:0000259" key="11">
    <source>
        <dbReference type="PROSITE" id="PS50929"/>
    </source>
</evidence>
<feature type="transmembrane region" description="Helical" evidence="9">
    <location>
        <begin position="277"/>
        <end position="295"/>
    </location>
</feature>
<dbReference type="InterPro" id="IPR017871">
    <property type="entry name" value="ABC_transporter-like_CS"/>
</dbReference>
<evidence type="ECO:0000256" key="6">
    <source>
        <dbReference type="ARBA" id="ARBA00022840"/>
    </source>
</evidence>
<dbReference type="PANTHER" id="PTHR43394">
    <property type="entry name" value="ATP-DEPENDENT PERMEASE MDL1, MITOCHONDRIAL"/>
    <property type="match status" value="1"/>
</dbReference>
<dbReference type="FunFam" id="3.40.50.300:FF:000299">
    <property type="entry name" value="ABC transporter ATP-binding protein/permease"/>
    <property type="match status" value="1"/>
</dbReference>
<feature type="transmembrane region" description="Helical" evidence="9">
    <location>
        <begin position="249"/>
        <end position="271"/>
    </location>
</feature>
<dbReference type="InterPro" id="IPR039421">
    <property type="entry name" value="Type_1_exporter"/>
</dbReference>
<sequence>MTLHFAQYRDLLLRYLRPQWPKFVLMTITLLGSIALELYNPQILKTFIDTVKAQGNLNTLVGSAILFLIVALGAQIVSSAATYMSSDVGWTATNSMREEVALHCIELDMAFHKAHMPGELLERIDGDVGTLSSFFSTFIIQIVGHGLLMLGILLIVAFINIWIGLALILYSVGAFLALRRLQSLGVPIFVQQRQLAADLVGFYEEHMNGILDVITSGGSAYVIRRYIDLQRRVNSNSYRSGFVEQGMRIAVTMFLVLGNIIVVVGGTYLLLDRQITLGAIIMLSNYVMIFTNQLVNLSFTFNTWQLAAASMKRIAELYYTPSRVQDGPGIGLSAGEAASITFDHVSFGYDEGQTILHDVTFELAAGEILGIIGRSGSGKTSLTRLLFRFYDPTSGTIKLNGEDIRQANIAELRHNIGIVTQEVQLFNASLRDNLTFFDDRIPDEQLLTFIEELGLGDWYRDQPAGLDTELTAGGGGLSAGEAQLLALIRVFLKNPCLVILDEASSRLDMATERLCMNATTRLLAKRTGLIIAHRLATVEQVDKILVLEAGHIVEYGPRVALAKDPMSRYSKLLRTMNSEETFA</sequence>
<evidence type="ECO:0000256" key="8">
    <source>
        <dbReference type="ARBA" id="ARBA00023136"/>
    </source>
</evidence>
<dbReference type="SUPFAM" id="SSF52540">
    <property type="entry name" value="P-loop containing nucleoside triphosphate hydrolases"/>
    <property type="match status" value="1"/>
</dbReference>
<keyword evidence="13" id="KW-1185">Reference proteome</keyword>
<organism evidence="12 13">
    <name type="scientific">Tengunoibacter tsumagoiensis</name>
    <dbReference type="NCBI Taxonomy" id="2014871"/>
    <lineage>
        <taxon>Bacteria</taxon>
        <taxon>Bacillati</taxon>
        <taxon>Chloroflexota</taxon>
        <taxon>Ktedonobacteria</taxon>
        <taxon>Ktedonobacterales</taxon>
        <taxon>Dictyobacteraceae</taxon>
        <taxon>Tengunoibacter</taxon>
    </lineage>
</organism>
<dbReference type="GO" id="GO:0016887">
    <property type="term" value="F:ATP hydrolysis activity"/>
    <property type="evidence" value="ECO:0007669"/>
    <property type="project" value="InterPro"/>
</dbReference>
<dbReference type="PANTHER" id="PTHR43394:SF1">
    <property type="entry name" value="ATP-BINDING CASSETTE SUB-FAMILY B MEMBER 10, MITOCHONDRIAL"/>
    <property type="match status" value="1"/>
</dbReference>
<evidence type="ECO:0000256" key="1">
    <source>
        <dbReference type="ARBA" id="ARBA00004651"/>
    </source>
</evidence>
<dbReference type="SMART" id="SM00382">
    <property type="entry name" value="AAA"/>
    <property type="match status" value="1"/>
</dbReference>
<dbReference type="EMBL" id="BIFR01000002">
    <property type="protein sequence ID" value="GCE14829.1"/>
    <property type="molecule type" value="Genomic_DNA"/>
</dbReference>
<evidence type="ECO:0000313" key="13">
    <source>
        <dbReference type="Proteomes" id="UP000287352"/>
    </source>
</evidence>
<feature type="domain" description="ABC transporter" evidence="10">
    <location>
        <begin position="340"/>
        <end position="574"/>
    </location>
</feature>
<dbReference type="Gene3D" id="3.40.50.300">
    <property type="entry name" value="P-loop containing nucleotide triphosphate hydrolases"/>
    <property type="match status" value="1"/>
</dbReference>
<dbReference type="Gene3D" id="1.20.1560.10">
    <property type="entry name" value="ABC transporter type 1, transmembrane domain"/>
    <property type="match status" value="1"/>
</dbReference>
<dbReference type="AlphaFoldDB" id="A0A402A6W0"/>
<dbReference type="InterPro" id="IPR027417">
    <property type="entry name" value="P-loop_NTPase"/>
</dbReference>
<keyword evidence="12" id="KW-0378">Hydrolase</keyword>
<proteinExistence type="predicted"/>
<protein>
    <submittedName>
        <fullName evidence="12">Helicase</fullName>
    </submittedName>
</protein>
<dbReference type="GO" id="GO:0015421">
    <property type="term" value="F:ABC-type oligopeptide transporter activity"/>
    <property type="evidence" value="ECO:0007669"/>
    <property type="project" value="TreeGrafter"/>
</dbReference>
<evidence type="ECO:0000256" key="9">
    <source>
        <dbReference type="SAM" id="Phobius"/>
    </source>
</evidence>
<dbReference type="Pfam" id="PF00664">
    <property type="entry name" value="ABC_membrane"/>
    <property type="match status" value="1"/>
</dbReference>
<keyword evidence="2" id="KW-0813">Transport</keyword>
<keyword evidence="12" id="KW-0347">Helicase</keyword>
<keyword evidence="4 9" id="KW-0812">Transmembrane</keyword>
<evidence type="ECO:0000256" key="2">
    <source>
        <dbReference type="ARBA" id="ARBA00022448"/>
    </source>
</evidence>
<comment type="caution">
    <text evidence="12">The sequence shown here is derived from an EMBL/GenBank/DDBJ whole genome shotgun (WGS) entry which is preliminary data.</text>
</comment>
<accession>A0A402A6W0</accession>
<feature type="transmembrane region" description="Helical" evidence="9">
    <location>
        <begin position="138"/>
        <end position="170"/>
    </location>
</feature>
<dbReference type="PROSITE" id="PS50893">
    <property type="entry name" value="ABC_TRANSPORTER_2"/>
    <property type="match status" value="1"/>
</dbReference>
<evidence type="ECO:0000256" key="4">
    <source>
        <dbReference type="ARBA" id="ARBA00022692"/>
    </source>
</evidence>
<dbReference type="CDD" id="cd07346">
    <property type="entry name" value="ABC_6TM_exporters"/>
    <property type="match status" value="1"/>
</dbReference>
<keyword evidence="6" id="KW-0067">ATP-binding</keyword>
<feature type="transmembrane region" description="Helical" evidence="9">
    <location>
        <begin position="60"/>
        <end position="81"/>
    </location>
</feature>
<evidence type="ECO:0000259" key="10">
    <source>
        <dbReference type="PROSITE" id="PS50893"/>
    </source>
</evidence>